<dbReference type="GO" id="GO:0020037">
    <property type="term" value="F:heme binding"/>
    <property type="evidence" value="ECO:0007669"/>
    <property type="project" value="InterPro"/>
</dbReference>
<evidence type="ECO:0000313" key="4">
    <source>
        <dbReference type="Proteomes" id="UP000316196"/>
    </source>
</evidence>
<keyword evidence="2" id="KW-0560">Oxidoreductase</keyword>
<keyword evidence="2" id="KW-0503">Monooxygenase</keyword>
<evidence type="ECO:0000256" key="2">
    <source>
        <dbReference type="RuleBase" id="RU000461"/>
    </source>
</evidence>
<dbReference type="InterPro" id="IPR036396">
    <property type="entry name" value="Cyt_P450_sf"/>
</dbReference>
<name>A0A542ZAF2_9ACTN</name>
<dbReference type="PANTHER" id="PTHR46696">
    <property type="entry name" value="P450, PUTATIVE (EUROFUNG)-RELATED"/>
    <property type="match status" value="1"/>
</dbReference>
<dbReference type="Proteomes" id="UP000316196">
    <property type="component" value="Unassembled WGS sequence"/>
</dbReference>
<dbReference type="InterPro" id="IPR017972">
    <property type="entry name" value="Cyt_P450_CS"/>
</dbReference>
<dbReference type="InterPro" id="IPR002397">
    <property type="entry name" value="Cyt_P450_B"/>
</dbReference>
<dbReference type="EMBL" id="VFOR01000003">
    <property type="protein sequence ID" value="TQL57322.1"/>
    <property type="molecule type" value="Genomic_DNA"/>
</dbReference>
<keyword evidence="2" id="KW-0408">Iron</keyword>
<proteinExistence type="inferred from homology"/>
<dbReference type="GO" id="GO:0016705">
    <property type="term" value="F:oxidoreductase activity, acting on paired donors, with incorporation or reduction of molecular oxygen"/>
    <property type="evidence" value="ECO:0007669"/>
    <property type="project" value="InterPro"/>
</dbReference>
<evidence type="ECO:0000256" key="1">
    <source>
        <dbReference type="ARBA" id="ARBA00010617"/>
    </source>
</evidence>
<dbReference type="PRINTS" id="PR00359">
    <property type="entry name" value="BP450"/>
</dbReference>
<comment type="similarity">
    <text evidence="1 2">Belongs to the cytochrome P450 family.</text>
</comment>
<dbReference type="RefSeq" id="WP_170210084.1">
    <property type="nucleotide sequence ID" value="NZ_BAAAMD010000003.1"/>
</dbReference>
<dbReference type="Pfam" id="PF00067">
    <property type="entry name" value="p450"/>
    <property type="match status" value="1"/>
</dbReference>
<sequence>MLTTDGAEQARLRAPAQALLGPAAVATMRPQIARSVEASIDSVVGNEGPVDKVLADHTAAAALAAVLTTELSAKFLQMVRASRLVLNPLPQPALRLQTVAASTMVDRWTTSHVATLADVSEPQCPAERFATDPRLSSQEKAATMGLCIIGGFSPLTDLVTSGLMLARDPELRSKMLEAPTAFLEELVRWQSPVPFAARQALQDIDLPSGTVRGGQRCLVHLGAANHDPEQFENPSLFDPSREQGRPLGFGHGAHYCMGAALTRIALPTIWTAMLDRWHEFVLEGDSSWTSEPFPRRMRPAALRWAAR</sequence>
<organism evidence="3 4">
    <name type="scientific">Propioniferax innocua</name>
    <dbReference type="NCBI Taxonomy" id="1753"/>
    <lineage>
        <taxon>Bacteria</taxon>
        <taxon>Bacillati</taxon>
        <taxon>Actinomycetota</taxon>
        <taxon>Actinomycetes</taxon>
        <taxon>Propionibacteriales</taxon>
        <taxon>Propionibacteriaceae</taxon>
        <taxon>Propioniferax</taxon>
    </lineage>
</organism>
<keyword evidence="4" id="KW-1185">Reference proteome</keyword>
<accession>A0A542ZAF2</accession>
<dbReference type="AlphaFoldDB" id="A0A542ZAF2"/>
<dbReference type="SUPFAM" id="SSF48264">
    <property type="entry name" value="Cytochrome P450"/>
    <property type="match status" value="1"/>
</dbReference>
<reference evidence="3 4" key="1">
    <citation type="submission" date="2019-06" db="EMBL/GenBank/DDBJ databases">
        <title>Sequencing the genomes of 1000 actinobacteria strains.</title>
        <authorList>
            <person name="Klenk H.-P."/>
        </authorList>
    </citation>
    <scope>NUCLEOTIDE SEQUENCE [LARGE SCALE GENOMIC DNA]</scope>
    <source>
        <strain evidence="3 4">DSM 8251</strain>
    </source>
</reference>
<dbReference type="Gene3D" id="1.10.630.10">
    <property type="entry name" value="Cytochrome P450"/>
    <property type="match status" value="1"/>
</dbReference>
<evidence type="ECO:0000313" key="3">
    <source>
        <dbReference type="EMBL" id="TQL57322.1"/>
    </source>
</evidence>
<keyword evidence="2" id="KW-0479">Metal-binding</keyword>
<protein>
    <submittedName>
        <fullName evidence="3">Cytochrome P450</fullName>
    </submittedName>
</protein>
<dbReference type="PANTHER" id="PTHR46696:SF1">
    <property type="entry name" value="CYTOCHROME P450 YJIB-RELATED"/>
    <property type="match status" value="1"/>
</dbReference>
<dbReference type="InterPro" id="IPR001128">
    <property type="entry name" value="Cyt_P450"/>
</dbReference>
<dbReference type="GO" id="GO:0004497">
    <property type="term" value="F:monooxygenase activity"/>
    <property type="evidence" value="ECO:0007669"/>
    <property type="project" value="UniProtKB-KW"/>
</dbReference>
<gene>
    <name evidence="3" type="ORF">FB460_2399</name>
</gene>
<dbReference type="PROSITE" id="PS00086">
    <property type="entry name" value="CYTOCHROME_P450"/>
    <property type="match status" value="1"/>
</dbReference>
<keyword evidence="2" id="KW-0349">Heme</keyword>
<comment type="caution">
    <text evidence="3">The sequence shown here is derived from an EMBL/GenBank/DDBJ whole genome shotgun (WGS) entry which is preliminary data.</text>
</comment>
<dbReference type="GO" id="GO:0005506">
    <property type="term" value="F:iron ion binding"/>
    <property type="evidence" value="ECO:0007669"/>
    <property type="project" value="InterPro"/>
</dbReference>